<feature type="signal peptide" evidence="2">
    <location>
        <begin position="1"/>
        <end position="25"/>
    </location>
</feature>
<dbReference type="EMBL" id="LT670818">
    <property type="protein sequence ID" value="SHH50185.1"/>
    <property type="molecule type" value="Genomic_DNA"/>
</dbReference>
<evidence type="ECO:0000313" key="4">
    <source>
        <dbReference type="Proteomes" id="UP000190675"/>
    </source>
</evidence>
<dbReference type="RefSeq" id="WP_079570979.1">
    <property type="nucleotide sequence ID" value="NZ_LT670818.1"/>
</dbReference>
<dbReference type="AlphaFoldDB" id="A0A1M5TH87"/>
<proteinExistence type="predicted"/>
<evidence type="ECO:0000256" key="1">
    <source>
        <dbReference type="SAM" id="Coils"/>
    </source>
</evidence>
<sequence>MTKSKLLASVAFSVAGALMASQAHAQSAGGNDTEIALLKQQLRLMEQKLEKLEKQTAANTSAAAKANAKADAKADPKVTVASANAAYPVKGTIAPSDVVVTMPNNRPTICTADNQNCIAITSRVHFDVGGYDYHPNSASTVPQRLDSGENVRRARIGVIGKFLEDWNYALIYDFGGASDGFGGTAGVNGAAVGFLPGGAVSGIENAYLSYTGIKPFGGKLAVEGGIMDLPYTLDEASSSNDIPFMERAASGITATNIAAGDFRSTIGTRWYTDTFWAGAYVTGPATGAIHSASSVNPNGTTEQYGTFARVAGQVVSGKDYSLHIGGDAEWLIQPPHNLIANTQTLTLSDRPEVRIDPTTLVSTGAIADVSGAQVYSAEVAGTYGPLFFQGEYFWYNIDRTAFAPLSSLRFQGGYAEAAWVLTGETRLYNPASASYGGIVPANPFSLSGGGWGAWEIAGRYSTIDLNDQVGTAVGVAGGRQTIYTLALNWYANRNVRLMLDFLHGDIAKQLSPTNFTDTGSKFNALAMRTQVAF</sequence>
<dbReference type="InterPro" id="IPR023614">
    <property type="entry name" value="Porin_dom_sf"/>
</dbReference>
<dbReference type="InterPro" id="IPR010870">
    <property type="entry name" value="Porin_O/P"/>
</dbReference>
<dbReference type="Proteomes" id="UP000190675">
    <property type="component" value="Chromosome I"/>
</dbReference>
<keyword evidence="1" id="KW-0175">Coiled coil</keyword>
<feature type="chain" id="PRO_5012997086" evidence="2">
    <location>
        <begin position="26"/>
        <end position="533"/>
    </location>
</feature>
<reference evidence="3 4" key="1">
    <citation type="submission" date="2016-11" db="EMBL/GenBank/DDBJ databases">
        <authorList>
            <person name="Jaros S."/>
            <person name="Januszkiewicz K."/>
            <person name="Wedrychowicz H."/>
        </authorList>
    </citation>
    <scope>NUCLEOTIDE SEQUENCE [LARGE SCALE GENOMIC DNA]</scope>
    <source>
        <strain evidence="3 4">GAS242</strain>
    </source>
</reference>
<accession>A0A1M5TH87</accession>
<gene>
    <name evidence="3" type="ORF">SAMN05444169_7787</name>
</gene>
<keyword evidence="2" id="KW-0732">Signal</keyword>
<dbReference type="OrthoDB" id="7217987at2"/>
<protein>
    <submittedName>
        <fullName evidence="3">Phosphate-selective porin OprO and OprP</fullName>
    </submittedName>
</protein>
<evidence type="ECO:0000256" key="2">
    <source>
        <dbReference type="SAM" id="SignalP"/>
    </source>
</evidence>
<feature type="coiled-coil region" evidence="1">
    <location>
        <begin position="35"/>
        <end position="62"/>
    </location>
</feature>
<organism evidence="3 4">
    <name type="scientific">Bradyrhizobium erythrophlei</name>
    <dbReference type="NCBI Taxonomy" id="1437360"/>
    <lineage>
        <taxon>Bacteria</taxon>
        <taxon>Pseudomonadati</taxon>
        <taxon>Pseudomonadota</taxon>
        <taxon>Alphaproteobacteria</taxon>
        <taxon>Hyphomicrobiales</taxon>
        <taxon>Nitrobacteraceae</taxon>
        <taxon>Bradyrhizobium</taxon>
    </lineage>
</organism>
<dbReference type="Gene3D" id="2.40.160.10">
    <property type="entry name" value="Porin"/>
    <property type="match status" value="1"/>
</dbReference>
<evidence type="ECO:0000313" key="3">
    <source>
        <dbReference type="EMBL" id="SHH50185.1"/>
    </source>
</evidence>
<dbReference type="Pfam" id="PF07396">
    <property type="entry name" value="Porin_O_P"/>
    <property type="match status" value="1"/>
</dbReference>
<name>A0A1M5TH87_9BRAD</name>